<dbReference type="Proteomes" id="UP000003763">
    <property type="component" value="Unassembled WGS sequence"/>
</dbReference>
<organism evidence="2 3">
    <name type="scientific">[Clostridium] citroniae WAL-17108</name>
    <dbReference type="NCBI Taxonomy" id="742733"/>
    <lineage>
        <taxon>Bacteria</taxon>
        <taxon>Bacillati</taxon>
        <taxon>Bacillota</taxon>
        <taxon>Clostridia</taxon>
        <taxon>Lachnospirales</taxon>
        <taxon>Lachnospiraceae</taxon>
        <taxon>Enterocloster</taxon>
    </lineage>
</organism>
<feature type="transmembrane region" description="Helical" evidence="1">
    <location>
        <begin position="7"/>
        <end position="29"/>
    </location>
</feature>
<feature type="transmembrane region" description="Helical" evidence="1">
    <location>
        <begin position="44"/>
        <end position="66"/>
    </location>
</feature>
<comment type="caution">
    <text evidence="2">The sequence shown here is derived from an EMBL/GenBank/DDBJ whole genome shotgun (WGS) entry which is preliminary data.</text>
</comment>
<evidence type="ECO:0000313" key="2">
    <source>
        <dbReference type="EMBL" id="EHE97520.1"/>
    </source>
</evidence>
<dbReference type="HOGENOM" id="CLU_2552225_0_0_9"/>
<reference evidence="2 3" key="1">
    <citation type="submission" date="2011-08" db="EMBL/GenBank/DDBJ databases">
        <title>The Genome Sequence of Clostridium citroniae WAL-17108.</title>
        <authorList>
            <consortium name="The Broad Institute Genome Sequencing Platform"/>
            <person name="Earl A."/>
            <person name="Ward D."/>
            <person name="Feldgarden M."/>
            <person name="Gevers D."/>
            <person name="Finegold S.M."/>
            <person name="Summanen P.H."/>
            <person name="Molitoris D.R."/>
            <person name="Vaisanen M.L."/>
            <person name="Daigneault M."/>
            <person name="Allen-Vercoe E."/>
            <person name="Young S.K."/>
            <person name="Zeng Q."/>
            <person name="Gargeya S."/>
            <person name="Fitzgerald M."/>
            <person name="Haas B."/>
            <person name="Abouelleil A."/>
            <person name="Alvarado L."/>
            <person name="Arachchi H.M."/>
            <person name="Berlin A."/>
            <person name="Brown A."/>
            <person name="Chapman S.B."/>
            <person name="Chen Z."/>
            <person name="Dunbar C."/>
            <person name="Freedman E."/>
            <person name="Gearin G."/>
            <person name="Gellesch M."/>
            <person name="Goldberg J."/>
            <person name="Griggs A."/>
            <person name="Gujja S."/>
            <person name="Heiman D."/>
            <person name="Howarth C."/>
            <person name="Larson L."/>
            <person name="Lui A."/>
            <person name="MacDonald P.J.P."/>
            <person name="Montmayeur A."/>
            <person name="Murphy C."/>
            <person name="Neiman D."/>
            <person name="Pearson M."/>
            <person name="Priest M."/>
            <person name="Roberts A."/>
            <person name="Saif S."/>
            <person name="Shea T."/>
            <person name="Shenoy N."/>
            <person name="Sisk P."/>
            <person name="Stolte C."/>
            <person name="Sykes S."/>
            <person name="Wortman J."/>
            <person name="Nusbaum C."/>
            <person name="Birren B."/>
        </authorList>
    </citation>
    <scope>NUCLEOTIDE SEQUENCE [LARGE SCALE GENOMIC DNA]</scope>
    <source>
        <strain evidence="2 3">WAL-17108</strain>
    </source>
</reference>
<proteinExistence type="predicted"/>
<name>G5HM12_9FIRM</name>
<gene>
    <name evidence="2" type="ORF">HMPREF9469_03624</name>
</gene>
<accession>G5HM12</accession>
<sequence length="93" mass="10731">MLKKIVLWFCCSVMFFLAFVFGVFLWLIFADTERALATIPVDNWFGWYGIGLCSGFSFLAVCYVLMDVVIDKVFNKCKKTQKQGYDKDDSKKA</sequence>
<dbReference type="RefSeq" id="WP_007864703.1">
    <property type="nucleotide sequence ID" value="NZ_JH376424.1"/>
</dbReference>
<evidence type="ECO:0000313" key="3">
    <source>
        <dbReference type="Proteomes" id="UP000003763"/>
    </source>
</evidence>
<dbReference type="EMBL" id="ADLJ01000029">
    <property type="protein sequence ID" value="EHE97520.1"/>
    <property type="molecule type" value="Genomic_DNA"/>
</dbReference>
<protein>
    <submittedName>
        <fullName evidence="2">Uncharacterized protein</fullName>
    </submittedName>
</protein>
<keyword evidence="1" id="KW-0812">Transmembrane</keyword>
<dbReference type="AlphaFoldDB" id="G5HM12"/>
<keyword evidence="1" id="KW-1133">Transmembrane helix</keyword>
<keyword evidence="1" id="KW-0472">Membrane</keyword>
<evidence type="ECO:0000256" key="1">
    <source>
        <dbReference type="SAM" id="Phobius"/>
    </source>
</evidence>